<keyword evidence="4" id="KW-0963">Cytoplasm</keyword>
<evidence type="ECO:0000313" key="10">
    <source>
        <dbReference type="EMBL" id="KAK2141972.1"/>
    </source>
</evidence>
<dbReference type="GO" id="GO:0043015">
    <property type="term" value="F:gamma-tubulin binding"/>
    <property type="evidence" value="ECO:0007669"/>
    <property type="project" value="InterPro"/>
</dbReference>
<sequence>MDNCYYNSNQNCQPSVDDFTRFYFKVEVEEWVYVNKELRHHGFPLVELVEPSQIQDVSDLVLLRSDTARKLRKTLITLIKDCDRRQELVQELIITNTQLREELKTQSSISEKYEVKTRDLQSLLDDSKVKVQELEEEKWNLSVISKGEGDRLRNTKDAAAARNVHLVHKCDLYKEEVERLQAKLKHINIEEEKRKKKQTEVLQQLRRKWTSGSGANDHMLTVIDWYETQIAQLKQELNLIHCDGTAASSELGNISVNSSAVGGATGNYKALVKSYERQLRDSKKSMKALENETELLKLDLQSRPHINDLRDSQGHVKKLERVLKIHGIRPTLHAEKKSKLLFSTKVEDVEFLPVSQCRQYLKAVCQELDVDDVEKAQSRVRQLVMDSESLPHLKVFSEAVIEAVKPKLKGQQGVAHAIWCEKTKHQVITTLQQWSLQIESNQELQQSIHRLVTSLFPLRRLENLDNPTTTDLIQQIDNLLVDDEGQEAELDPVENPEENPPKSMLQEIVSHFQMLFDVPSIKGIYVCMSDLYTRLGEVNNIVKTLKDLLDLETDCKVSAIVEAVAELRNSHHEVTSDYLCRVLGTDDLDSVVQKLQEHEDFFPVFHELLQKIMETLSEHVFL</sequence>
<accession>A0AAD9IW00</accession>
<dbReference type="InterPro" id="IPR037692">
    <property type="entry name" value="CEP70"/>
</dbReference>
<evidence type="ECO:0000256" key="4">
    <source>
        <dbReference type="ARBA" id="ARBA00022490"/>
    </source>
</evidence>
<evidence type="ECO:0000256" key="1">
    <source>
        <dbReference type="ARBA" id="ARBA00004300"/>
    </source>
</evidence>
<comment type="caution">
    <text evidence="10">The sequence shown here is derived from an EMBL/GenBank/DDBJ whole genome shotgun (WGS) entry which is preliminary data.</text>
</comment>
<keyword evidence="11" id="KW-1185">Reference proteome</keyword>
<evidence type="ECO:0000256" key="2">
    <source>
        <dbReference type="ARBA" id="ARBA00011832"/>
    </source>
</evidence>
<gene>
    <name evidence="10" type="ORF">LSH36_1010g00085</name>
</gene>
<keyword evidence="5" id="KW-0802">TPR repeat</keyword>
<dbReference type="GO" id="GO:0070507">
    <property type="term" value="P:regulation of microtubule cytoskeleton organization"/>
    <property type="evidence" value="ECO:0007669"/>
    <property type="project" value="InterPro"/>
</dbReference>
<name>A0AAD9IW00_9ANNE</name>
<dbReference type="PANTHER" id="PTHR14594:SF1">
    <property type="entry name" value="CENTROSOMAL PROTEIN OF 70 KDA"/>
    <property type="match status" value="1"/>
</dbReference>
<feature type="coiled-coil region" evidence="9">
    <location>
        <begin position="272"/>
        <end position="299"/>
    </location>
</feature>
<dbReference type="PANTHER" id="PTHR14594">
    <property type="entry name" value="CENTROSOMAL PROTEIN OF 70 KDA"/>
    <property type="match status" value="1"/>
</dbReference>
<keyword evidence="7" id="KW-0206">Cytoskeleton</keyword>
<comment type="subunit">
    <text evidence="2">Directly interacts with tubulin-gamma; this interaction determines centrosomal localization.</text>
</comment>
<dbReference type="EMBL" id="JAODUP010001010">
    <property type="protein sequence ID" value="KAK2141972.1"/>
    <property type="molecule type" value="Genomic_DNA"/>
</dbReference>
<comment type="function">
    <text evidence="8">Plays a role in the organization of both preexisting and nascent microtubules in interphase cells. During mitosis, required for the organization and orientation of the mitotic spindle.</text>
</comment>
<evidence type="ECO:0000256" key="7">
    <source>
        <dbReference type="ARBA" id="ARBA00023212"/>
    </source>
</evidence>
<dbReference type="GO" id="GO:0060271">
    <property type="term" value="P:cilium assembly"/>
    <property type="evidence" value="ECO:0007669"/>
    <property type="project" value="InterPro"/>
</dbReference>
<evidence type="ECO:0000256" key="6">
    <source>
        <dbReference type="ARBA" id="ARBA00023054"/>
    </source>
</evidence>
<comment type="subcellular location">
    <subcellularLocation>
        <location evidence="1">Cytoplasm</location>
        <location evidence="1">Cytoskeleton</location>
        <location evidence="1">Microtubule organizing center</location>
        <location evidence="1">Centrosome</location>
    </subcellularLocation>
</comment>
<evidence type="ECO:0000256" key="3">
    <source>
        <dbReference type="ARBA" id="ARBA00018408"/>
    </source>
</evidence>
<proteinExistence type="predicted"/>
<evidence type="ECO:0000256" key="9">
    <source>
        <dbReference type="SAM" id="Coils"/>
    </source>
</evidence>
<evidence type="ECO:0000313" key="11">
    <source>
        <dbReference type="Proteomes" id="UP001208570"/>
    </source>
</evidence>
<feature type="coiled-coil region" evidence="9">
    <location>
        <begin position="170"/>
        <end position="208"/>
    </location>
</feature>
<dbReference type="Proteomes" id="UP001208570">
    <property type="component" value="Unassembled WGS sequence"/>
</dbReference>
<keyword evidence="6 9" id="KW-0175">Coiled coil</keyword>
<organism evidence="10 11">
    <name type="scientific">Paralvinella palmiformis</name>
    <dbReference type="NCBI Taxonomy" id="53620"/>
    <lineage>
        <taxon>Eukaryota</taxon>
        <taxon>Metazoa</taxon>
        <taxon>Spiralia</taxon>
        <taxon>Lophotrochozoa</taxon>
        <taxon>Annelida</taxon>
        <taxon>Polychaeta</taxon>
        <taxon>Sedentaria</taxon>
        <taxon>Canalipalpata</taxon>
        <taxon>Terebellida</taxon>
        <taxon>Terebelliformia</taxon>
        <taxon>Alvinellidae</taxon>
        <taxon>Paralvinella</taxon>
    </lineage>
</organism>
<evidence type="ECO:0000256" key="5">
    <source>
        <dbReference type="ARBA" id="ARBA00022803"/>
    </source>
</evidence>
<dbReference type="GO" id="GO:0005813">
    <property type="term" value="C:centrosome"/>
    <property type="evidence" value="ECO:0007669"/>
    <property type="project" value="UniProtKB-SubCell"/>
</dbReference>
<evidence type="ECO:0000256" key="8">
    <source>
        <dbReference type="ARBA" id="ARBA00025273"/>
    </source>
</evidence>
<dbReference type="AlphaFoldDB" id="A0AAD9IW00"/>
<protein>
    <recommendedName>
        <fullName evidence="3">Centrosomal protein of 70 kDa</fullName>
    </recommendedName>
</protein>
<reference evidence="10" key="1">
    <citation type="journal article" date="2023" name="Mol. Biol. Evol.">
        <title>Third-Generation Sequencing Reveals the Adaptive Role of the Epigenome in Three Deep-Sea Polychaetes.</title>
        <authorList>
            <person name="Perez M."/>
            <person name="Aroh O."/>
            <person name="Sun Y."/>
            <person name="Lan Y."/>
            <person name="Juniper S.K."/>
            <person name="Young C.R."/>
            <person name="Angers B."/>
            <person name="Qian P.Y."/>
        </authorList>
    </citation>
    <scope>NUCLEOTIDE SEQUENCE</scope>
    <source>
        <strain evidence="10">P08H-3</strain>
    </source>
</reference>